<evidence type="ECO:0000313" key="2">
    <source>
        <dbReference type="EMBL" id="KAL0518918.1"/>
    </source>
</evidence>
<feature type="region of interest" description="Disordered" evidence="1">
    <location>
        <begin position="2309"/>
        <end position="2345"/>
    </location>
</feature>
<name>A0AAW3B9F5_9TRYP</name>
<feature type="unsure residue" description="D or N" evidence="2">
    <location>
        <position position="178"/>
    </location>
</feature>
<protein>
    <submittedName>
        <fullName evidence="2">Uncharacterized protein</fullName>
    </submittedName>
</protein>
<organism evidence="2 3">
    <name type="scientific">Leishmania naiffi</name>
    <dbReference type="NCBI Taxonomy" id="5678"/>
    <lineage>
        <taxon>Eukaryota</taxon>
        <taxon>Discoba</taxon>
        <taxon>Euglenozoa</taxon>
        <taxon>Kinetoplastea</taxon>
        <taxon>Metakinetoplastina</taxon>
        <taxon>Trypanosomatida</taxon>
        <taxon>Trypanosomatidae</taxon>
        <taxon>Leishmaniinae</taxon>
        <taxon>Leishmania</taxon>
        <taxon>Leishmania naiffi species complex</taxon>
    </lineage>
</organism>
<keyword evidence="3" id="KW-1185">Reference proteome</keyword>
<feature type="region of interest" description="Disordered" evidence="1">
    <location>
        <begin position="432"/>
        <end position="469"/>
    </location>
</feature>
<dbReference type="SUPFAM" id="SSF52540">
    <property type="entry name" value="P-loop containing nucleoside triphosphate hydrolases"/>
    <property type="match status" value="2"/>
</dbReference>
<feature type="compositionally biased region" description="Basic and acidic residues" evidence="1">
    <location>
        <begin position="1031"/>
        <end position="1054"/>
    </location>
</feature>
<feature type="compositionally biased region" description="Low complexity" evidence="1">
    <location>
        <begin position="136"/>
        <end position="145"/>
    </location>
</feature>
<sequence length="2751" mass="290846">MMANSDYTYINDLDDGGPVGTTLRLHEQSSSLFVGITHDSAGESQSQYDYLDGSLAGSNSGGGDGVVAALALEDFVGVDGSNLTSVLSESNSVFDIDAEENNTQTQTPSVASRSVSGADFNTLPMAPTAKQPIEKPPAASASAPHPAVPNSAVLARHLNLRINTVVDLKRPSTLYRYDEIFDGASSPAGGHNNKANFSIGASGSDAHHRSAKDTSTHRVTNATVTAAGKGVMTTGHTSKLSALLPETAAVSVPTRPAVPTAPSPLHPLPSVARPHNDSEVFSFGIDTFLHGNQLGFGRQPSFKRLTPVTQGESRRPYFLLRCKDADTSPTTTAGAAAAAAVRNGHPAASASSTRVRAASVTDRSAEAFSTWLEALGSKTTGLSTSARSGPGATHVGSTIGENFKREVDVLMKSLFGDYDVFPSATTMAMLNNPSASGVTPSLVGGSAPPNRRRGSSQSGPSDSQPADLDAFLGDVDTLTPSLRPTTVMADQAKRRPSQSSVVSFGTSLVGSSKLKTVVPMKATDGSSFGGGGEKNFITVAYTSTSATALASPQPPIQGNATKCRRRVWNTSLRPNKSPSAMAAMNGDVVPDPTATAVTEALWTMTSTNATTKPVNGRVAQCSSVIAASQSVEAMTRVPPRALTGATRDSVVRGAKMATVKATTASAKTGGIVVDVARVCDSASSNTATPYPYIDEDLLAGGYITGPPQLVRSPVKGSLGVQLTARVASKSPSTNSTNSGRRCGSYTHGVVAPAARGCCSSQMGGHISASQQQPSLPRPKLHPLLHSHPRGAVDGKVITVSDGTSTTASGAPQQALATDGCGGSRETPTSTWNYPYGRAATSSPPELTTAGSGKTQLDCRSRGDSTLGDAGEAFLSIEEEVSKDDLTDNGGMHLKVPLPPTFLSRDISAQRGMAATNSTAGAGTTGSHSGCVLKSGGSAAQTGCTRRSSLRSVVDLVTMEPIALTKDRPIPSGPSSVSRRGSASRTEREAATGGEHGAAATTPRRRLMEFRNGDYTLPAFSPTSCISATATEDSHSEAVKQRDRDWQVQQANEERRQRIQAFMSRRKAEKQLEEQRQGQIFKQEGQLQIYREMQGQQSILGATPHLEMSGTVGSGVNVINVPKHMRKSSPRLDRPVRQEIPAASFSPDAAITSTVSSPHIEVAAAASADVLPAVRRGKGKCVAANTNVRAVVVFTSSAGAESTNEPMTLKDDKDGRRCRSGRISLSTAAPGLLNEGTVVVVKLSESCNALKVQQPQECTRFFSVDEFLRINDAMVPKHVERPFNRRGSGVVTGVLSNGALPRRRLSSLTLTEMNRKFLAGVNVALLLASTEKAHHASLTAIREVVEGVLSHMPPQGELFASIAFVVGGNTQDMLSDSMRAVRSTFSTSPLFGATLDGVAYVAVTGLGHLSTMVTDAYKRCDLAEQQQQPNAGLLVMSLLLKQPRGSDVVLSSYLITDAGCDGSTYVAVLRKAQHTPFALFHSALGGPTLTTALVSVDVDDTATVMPLLNMQHRLTRVTNKPCHVGSVRRFLELAQQELQNRVEDGKPGRRRNSSTTTTKVAPERRRSSVSASSNNSASDSISRPPSSGHRGYKQQSGTRAQLHKRLLEEVATAQSILNDPANYRPKALREASHCRHTSARTSMAHASASSGVTLLVETTLREQRRSVGDGAIPNLEVATLRKRLSTLKAADCSAPATADTVMLPFHGSGAARAHRHSPSLAAVAVSSPQLKQLLATRCPSDAPNVESDANATATPLRSPPTTCVNHQMVGFRPLQQSSSPLAGRSSVSMSMSAGYVRRGNDGGVAPHMTGFMNFEDLGDSTSASVGSRPGAGTLLKKGEREESQHPPLRPEAAMATKSLPEQHNAGDSESSRRGQLVSGDVASGSTQRPLFVPPGMANRGVYASNKVLPAPPTRVGSNGPHSPSVVTMGPSDIPIVPSVAAIDSSLAHDVSVSVRQSSTAHGGKKESIPSSTKVRTLVIVDPRCRDTSNVTYDNTMVIATTEDDFEEYDVDEVREVASSQEEPIQAELLTELCETVLLGGNAAILGADSRPTAVCAKVLKSVVQTIFADMNHEGTHRSGHLSTSIVKVKGESVVDLLKDSGEAQKLVIAISPLFGSCIHGVIYSSITNSAAFNTTIDAALHRAASEDNGRDYGFLFCSLIFKLQLEEEGDVLVCSLVATFAGEHVGLYTSVLDRSPLVPRALFHYALGGPSYTIALLGIGSEESRANQMLQVQQRLSEVSNRATHPGSVAKFVAGIRNDLTPNLIAKYESSRDQDERAATKEMIGRLAEMVKDADALLHDFDHHQPKAYLHEDQERDTAPPVKGFDPGSPAMAAPRSSNTNSTNVSNLTNSASAAIAVTATAPAATSRPAAPRALPCIMAAKPEDEGVYIQSLVCCEQVLMGAGSVAVQGNSILCTSQGGMRYDSDEVIVRDEAHRSLSSKLMNQLVVKFLAGYHTGLLTADSSYSAFTPLMLRCIVNSILDMMLGREAQPREGLASSSSFKPLTVMGELHVSIALIKDEVTADLLPTDVDATYHRFEMEHTPLYGPRIVGVTSHLVSTPQDFDHFLAVAIDNADPALQSADPGIMVVSLTLTQRVSKPTNDVLVSSLLCTAVFDAVHHYERVLEGNTDEPLELFHNILRGPCFTVALLGISDEEENPGKLLRALHGITQARNRPPEVNSVLRHIQELQRGVVKLNERMATSSNEEEKEYIMSHIKVAEHLLADAEALQRSTLSSIQPCTFVPLGGAPDLRA</sequence>
<feature type="compositionally biased region" description="Low complexity" evidence="1">
    <location>
        <begin position="2336"/>
        <end position="2345"/>
    </location>
</feature>
<feature type="compositionally biased region" description="Low complexity" evidence="1">
    <location>
        <begin position="1567"/>
        <end position="1586"/>
    </location>
</feature>
<feature type="compositionally biased region" description="Polar residues" evidence="1">
    <location>
        <begin position="763"/>
        <end position="774"/>
    </location>
</feature>
<dbReference type="Proteomes" id="UP001501274">
    <property type="component" value="Unassembled WGS sequence"/>
</dbReference>
<feature type="compositionally biased region" description="Low complexity" evidence="1">
    <location>
        <begin position="990"/>
        <end position="1001"/>
    </location>
</feature>
<feature type="compositionally biased region" description="Polar residues" evidence="1">
    <location>
        <begin position="1746"/>
        <end position="1758"/>
    </location>
</feature>
<feature type="compositionally biased region" description="Basic residues" evidence="1">
    <location>
        <begin position="778"/>
        <end position="788"/>
    </location>
</feature>
<feature type="region of interest" description="Disordered" evidence="1">
    <location>
        <begin position="964"/>
        <end position="1005"/>
    </location>
</feature>
<feature type="region of interest" description="Disordered" evidence="1">
    <location>
        <begin position="1819"/>
        <end position="1896"/>
    </location>
</feature>
<feature type="region of interest" description="Disordered" evidence="1">
    <location>
        <begin position="126"/>
        <end position="145"/>
    </location>
</feature>
<dbReference type="PANTHER" id="PTHR35615:SF6">
    <property type="entry name" value="KINESIN MOTOR DOMAIN-CONTAINING PROTEIN"/>
    <property type="match status" value="1"/>
</dbReference>
<feature type="compositionally biased region" description="Low complexity" evidence="1">
    <location>
        <begin position="455"/>
        <end position="467"/>
    </location>
</feature>
<feature type="unsure residue" description="D or N" evidence="2">
    <location>
        <position position="476"/>
    </location>
</feature>
<dbReference type="InterPro" id="IPR027417">
    <property type="entry name" value="P-loop_NTPase"/>
</dbReference>
<dbReference type="PANTHER" id="PTHR35615">
    <property type="entry name" value="PRESENT IN THE OUTER MITOCHONDRIAL MEMBRANE PROTEOME 22-RELATED"/>
    <property type="match status" value="1"/>
</dbReference>
<feature type="region of interest" description="Disordered" evidence="1">
    <location>
        <begin position="763"/>
        <end position="835"/>
    </location>
</feature>
<accession>A0AAW3B9F5</accession>
<gene>
    <name evidence="2" type="ORF">Q4I28_007199</name>
</gene>
<feature type="compositionally biased region" description="Polar residues" evidence="1">
    <location>
        <begin position="800"/>
        <end position="815"/>
    </location>
</feature>
<proteinExistence type="predicted"/>
<dbReference type="EMBL" id="JBAMZN010000035">
    <property type="protein sequence ID" value="KAL0518918.1"/>
    <property type="molecule type" value="Genomic_DNA"/>
</dbReference>
<feature type="compositionally biased region" description="Low complexity" evidence="1">
    <location>
        <begin position="972"/>
        <end position="983"/>
    </location>
</feature>
<feature type="region of interest" description="Disordered" evidence="1">
    <location>
        <begin position="1538"/>
        <end position="1600"/>
    </location>
</feature>
<comment type="caution">
    <text evidence="2">The sequence shown here is derived from an EMBL/GenBank/DDBJ whole genome shotgun (WGS) entry which is preliminary data.</text>
</comment>
<evidence type="ECO:0000313" key="3">
    <source>
        <dbReference type="Proteomes" id="UP001501274"/>
    </source>
</evidence>
<feature type="region of interest" description="Disordered" evidence="1">
    <location>
        <begin position="1738"/>
        <end position="1758"/>
    </location>
</feature>
<evidence type="ECO:0000256" key="1">
    <source>
        <dbReference type="SAM" id="MobiDB-lite"/>
    </source>
</evidence>
<reference evidence="2 3" key="1">
    <citation type="submission" date="2024-02" db="EMBL/GenBank/DDBJ databases">
        <title>FIRST GENOME SEQUENCES OF Leishmania (Viannia) shawi, Leishmania (Viannia) lindenbergi AND Leishmania (Viannia) utingensis.</title>
        <authorList>
            <person name="Resadore F."/>
            <person name="Custodio M.G.F."/>
            <person name="Boite M.C."/>
            <person name="Cupolillo E."/>
            <person name="Ferreira G.E.M."/>
        </authorList>
    </citation>
    <scope>NUCLEOTIDE SEQUENCE [LARGE SCALE GENOMIC DNA]</scope>
    <source>
        <strain evidence="2 3">MDAS/BR/1979/M5533</strain>
    </source>
</reference>
<feature type="region of interest" description="Disordered" evidence="1">
    <location>
        <begin position="1027"/>
        <end position="1054"/>
    </location>
</feature>